<keyword evidence="7 13" id="KW-0812">Transmembrane</keyword>
<evidence type="ECO:0000256" key="3">
    <source>
        <dbReference type="ARBA" id="ARBA00004922"/>
    </source>
</evidence>
<dbReference type="InParanoid" id="A0A482X3N7"/>
<keyword evidence="9" id="KW-0460">Magnesium</keyword>
<evidence type="ECO:0000256" key="8">
    <source>
        <dbReference type="ARBA" id="ARBA00022824"/>
    </source>
</evidence>
<evidence type="ECO:0000313" key="15">
    <source>
        <dbReference type="Proteomes" id="UP000291343"/>
    </source>
</evidence>
<comment type="caution">
    <text evidence="14">The sequence shown here is derived from an EMBL/GenBank/DDBJ whole genome shotgun (WGS) entry which is preliminary data.</text>
</comment>
<proteinExistence type="inferred from homology"/>
<comment type="catalytic activity">
    <reaction evidence="12">
        <text>n isopentenyl diphosphate + (2E,6E)-farnesyl diphosphate = a di-trans,poly-cis-polyprenyl diphosphate + n diphosphate</text>
        <dbReference type="Rhea" id="RHEA:53008"/>
        <dbReference type="Rhea" id="RHEA-COMP:19494"/>
        <dbReference type="ChEBI" id="CHEBI:33019"/>
        <dbReference type="ChEBI" id="CHEBI:128769"/>
        <dbReference type="ChEBI" id="CHEBI:136960"/>
        <dbReference type="ChEBI" id="CHEBI:175763"/>
        <dbReference type="EC" id="2.5.1.87"/>
    </reaction>
</comment>
<dbReference type="EMBL" id="QKKF02019433">
    <property type="protein sequence ID" value="RZF40000.1"/>
    <property type="molecule type" value="Genomic_DNA"/>
</dbReference>
<evidence type="ECO:0000256" key="2">
    <source>
        <dbReference type="ARBA" id="ARBA00004586"/>
    </source>
</evidence>
<comment type="similarity">
    <text evidence="4">Belongs to the UPP synthase family.</text>
</comment>
<keyword evidence="8" id="KW-0256">Endoplasmic reticulum</keyword>
<dbReference type="UniPathway" id="UPA00378"/>
<keyword evidence="11 13" id="KW-0472">Membrane</keyword>
<evidence type="ECO:0000256" key="11">
    <source>
        <dbReference type="ARBA" id="ARBA00023136"/>
    </source>
</evidence>
<dbReference type="PANTHER" id="PTHR21528">
    <property type="entry name" value="DEHYDRODOLICHYL DIPHOSPHATE SYNTHASE COMPLEX SUBUNIT NUS1"/>
    <property type="match status" value="1"/>
</dbReference>
<dbReference type="SUPFAM" id="SSF64005">
    <property type="entry name" value="Undecaprenyl diphosphate synthase"/>
    <property type="match status" value="1"/>
</dbReference>
<keyword evidence="10 13" id="KW-1133">Transmembrane helix</keyword>
<evidence type="ECO:0000256" key="5">
    <source>
        <dbReference type="ARBA" id="ARBA00012596"/>
    </source>
</evidence>
<dbReference type="FunCoup" id="A0A482X3N7">
    <property type="interactions" value="1252"/>
</dbReference>
<evidence type="ECO:0000313" key="14">
    <source>
        <dbReference type="EMBL" id="RZF40000.1"/>
    </source>
</evidence>
<dbReference type="GO" id="GO:0005789">
    <property type="term" value="C:endoplasmic reticulum membrane"/>
    <property type="evidence" value="ECO:0007669"/>
    <property type="project" value="UniProtKB-SubCell"/>
</dbReference>
<gene>
    <name evidence="14" type="ORF">LSTR_LSTR002403</name>
</gene>
<name>A0A482X3N7_LAOST</name>
<feature type="transmembrane region" description="Helical" evidence="13">
    <location>
        <begin position="12"/>
        <end position="35"/>
    </location>
</feature>
<reference evidence="14 15" key="1">
    <citation type="journal article" date="2017" name="Gigascience">
        <title>Genome sequence of the small brown planthopper, Laodelphax striatellus.</title>
        <authorList>
            <person name="Zhu J."/>
            <person name="Jiang F."/>
            <person name="Wang X."/>
            <person name="Yang P."/>
            <person name="Bao Y."/>
            <person name="Zhao W."/>
            <person name="Wang W."/>
            <person name="Lu H."/>
            <person name="Wang Q."/>
            <person name="Cui N."/>
            <person name="Li J."/>
            <person name="Chen X."/>
            <person name="Luo L."/>
            <person name="Yu J."/>
            <person name="Kang L."/>
            <person name="Cui F."/>
        </authorList>
    </citation>
    <scope>NUCLEOTIDE SEQUENCE [LARGE SCALE GENOMIC DNA]</scope>
    <source>
        <strain evidence="14">Lst14</strain>
    </source>
</reference>
<protein>
    <recommendedName>
        <fullName evidence="5">ditrans,polycis-polyprenyl diphosphate synthase [(2E,6E)-farnesyldiphosphate specific]</fullName>
        <ecNumber evidence="5">2.5.1.87</ecNumber>
    </recommendedName>
</protein>
<evidence type="ECO:0000256" key="1">
    <source>
        <dbReference type="ARBA" id="ARBA00001946"/>
    </source>
</evidence>
<sequence length="381" mass="43952">MVSVVLDKCLLNIGIFILNIIHYLYSVFAFINGVINDFLLKTRTLCIWLGLSPKQTFNTPSAEYISSLRKIPRHLVIIIGCESVVYRNLVKIVLWCNQLGIKHVSFYEQNDDIDPLKLYEAICRQNKENLKIIRWGRSFDLIREQAKRDINGYTWKPQLQVDVFRIDDGHQLVADAAQELCGGHVASTLVTQPYLEDVLMKRIDAPDPDLAIICGAACSSRGFPPWQLRITEFLHLQSHHKIKFKNFVSLLQRYSNCEQRFGEMNSTSVMLMVLVISAALDNYFKANAMDYLEFRCQAICQTTDTDHQCNHCRSRLPIRFGKRNKIQFQLRTSSPYQQSAPCCSDVPRLLTLLLQHASNLVQKSFPNNQRQDGLQFQLEYK</sequence>
<evidence type="ECO:0000256" key="10">
    <source>
        <dbReference type="ARBA" id="ARBA00022989"/>
    </source>
</evidence>
<keyword evidence="6" id="KW-0808">Transferase</keyword>
<accession>A0A482X3N7</accession>
<organism evidence="14 15">
    <name type="scientific">Laodelphax striatellus</name>
    <name type="common">Small brown planthopper</name>
    <name type="synonym">Delphax striatella</name>
    <dbReference type="NCBI Taxonomy" id="195883"/>
    <lineage>
        <taxon>Eukaryota</taxon>
        <taxon>Metazoa</taxon>
        <taxon>Ecdysozoa</taxon>
        <taxon>Arthropoda</taxon>
        <taxon>Hexapoda</taxon>
        <taxon>Insecta</taxon>
        <taxon>Pterygota</taxon>
        <taxon>Neoptera</taxon>
        <taxon>Paraneoptera</taxon>
        <taxon>Hemiptera</taxon>
        <taxon>Auchenorrhyncha</taxon>
        <taxon>Fulgoroidea</taxon>
        <taxon>Delphacidae</taxon>
        <taxon>Criomorphinae</taxon>
        <taxon>Laodelphax</taxon>
    </lineage>
</organism>
<dbReference type="OrthoDB" id="19639at2759"/>
<comment type="pathway">
    <text evidence="3">Protein modification; protein glycosylation.</text>
</comment>
<dbReference type="Gene3D" id="3.40.1180.10">
    <property type="entry name" value="Decaprenyl diphosphate synthase-like"/>
    <property type="match status" value="1"/>
</dbReference>
<dbReference type="SMR" id="A0A482X3N7"/>
<dbReference type="STRING" id="195883.A0A482X3N7"/>
<keyword evidence="15" id="KW-1185">Reference proteome</keyword>
<dbReference type="PANTHER" id="PTHR21528:SF0">
    <property type="entry name" value="DEHYDRODOLICHYL DIPHOSPHATE SYNTHASE COMPLEX SUBUNIT NUS1"/>
    <property type="match status" value="1"/>
</dbReference>
<dbReference type="GO" id="GO:1904423">
    <property type="term" value="C:dehydrodolichyl diphosphate synthase complex"/>
    <property type="evidence" value="ECO:0007669"/>
    <property type="project" value="InterPro"/>
</dbReference>
<evidence type="ECO:0000256" key="6">
    <source>
        <dbReference type="ARBA" id="ARBA00022679"/>
    </source>
</evidence>
<comment type="subcellular location">
    <subcellularLocation>
        <location evidence="2">Endoplasmic reticulum membrane</location>
    </subcellularLocation>
</comment>
<dbReference type="InterPro" id="IPR038887">
    <property type="entry name" value="Nus1/NgBR"/>
</dbReference>
<evidence type="ECO:0000256" key="13">
    <source>
        <dbReference type="SAM" id="Phobius"/>
    </source>
</evidence>
<evidence type="ECO:0000256" key="7">
    <source>
        <dbReference type="ARBA" id="ARBA00022692"/>
    </source>
</evidence>
<evidence type="ECO:0000256" key="12">
    <source>
        <dbReference type="ARBA" id="ARBA00047353"/>
    </source>
</evidence>
<dbReference type="GO" id="GO:0045547">
    <property type="term" value="F:ditrans,polycis-polyprenyl diphosphate synthase [(2E,6E)-farnesyl diphosphate specific] activity"/>
    <property type="evidence" value="ECO:0007669"/>
    <property type="project" value="UniProtKB-EC"/>
</dbReference>
<dbReference type="EC" id="2.5.1.87" evidence="5"/>
<comment type="cofactor">
    <cofactor evidence="1">
        <name>Mg(2+)</name>
        <dbReference type="ChEBI" id="CHEBI:18420"/>
    </cofactor>
</comment>
<dbReference type="InterPro" id="IPR036424">
    <property type="entry name" value="UPP_synth-like_sf"/>
</dbReference>
<evidence type="ECO:0000256" key="4">
    <source>
        <dbReference type="ARBA" id="ARBA00005432"/>
    </source>
</evidence>
<evidence type="ECO:0000256" key="9">
    <source>
        <dbReference type="ARBA" id="ARBA00022842"/>
    </source>
</evidence>
<dbReference type="AlphaFoldDB" id="A0A482X3N7"/>
<dbReference type="Proteomes" id="UP000291343">
    <property type="component" value="Unassembled WGS sequence"/>
</dbReference>